<name>W1XD97_9ZZZZ</name>
<feature type="non-terminal residue" evidence="2">
    <location>
        <position position="34"/>
    </location>
</feature>
<dbReference type="EMBL" id="AZMM01016751">
    <property type="protein sequence ID" value="ETJ28307.1"/>
    <property type="molecule type" value="Genomic_DNA"/>
</dbReference>
<accession>W1XD97</accession>
<gene>
    <name evidence="2" type="ORF">Q604_UNBC16751G0002</name>
</gene>
<feature type="domain" description="ACT" evidence="1">
    <location>
        <begin position="9"/>
        <end position="34"/>
    </location>
</feature>
<sequence>MEVHMKKRCISAYVENQIGVLAKISGLFAGKNYN</sequence>
<dbReference type="InterPro" id="IPR054480">
    <property type="entry name" value="AHAS_small-like_ACT"/>
</dbReference>
<dbReference type="SUPFAM" id="SSF55021">
    <property type="entry name" value="ACT-like"/>
    <property type="match status" value="1"/>
</dbReference>
<organism evidence="2">
    <name type="scientific">human gut metagenome</name>
    <dbReference type="NCBI Taxonomy" id="408170"/>
    <lineage>
        <taxon>unclassified sequences</taxon>
        <taxon>metagenomes</taxon>
        <taxon>organismal metagenomes</taxon>
    </lineage>
</organism>
<comment type="caution">
    <text evidence="2">The sequence shown here is derived from an EMBL/GenBank/DDBJ whole genome shotgun (WGS) entry which is preliminary data.</text>
</comment>
<evidence type="ECO:0000313" key="2">
    <source>
        <dbReference type="EMBL" id="ETJ28307.1"/>
    </source>
</evidence>
<dbReference type="AlphaFoldDB" id="W1XD97"/>
<dbReference type="Gene3D" id="3.30.70.260">
    <property type="match status" value="1"/>
</dbReference>
<dbReference type="PROSITE" id="PS51671">
    <property type="entry name" value="ACT"/>
    <property type="match status" value="1"/>
</dbReference>
<dbReference type="InterPro" id="IPR002912">
    <property type="entry name" value="ACT_dom"/>
</dbReference>
<proteinExistence type="predicted"/>
<protein>
    <submittedName>
        <fullName evidence="2">Acetolactate synthase, small subunit</fullName>
    </submittedName>
</protein>
<reference evidence="2" key="1">
    <citation type="submission" date="2013-12" db="EMBL/GenBank/DDBJ databases">
        <title>A Varibaculum cambriense genome reconstructed from a premature infant gut community with otherwise low bacterial novelty that shifts toward anaerobic metabolism during the third week of life.</title>
        <authorList>
            <person name="Brown C.T."/>
            <person name="Sharon I."/>
            <person name="Thomas B.C."/>
            <person name="Castelle C.J."/>
            <person name="Morowitz M.J."/>
            <person name="Banfield J.F."/>
        </authorList>
    </citation>
    <scope>NUCLEOTIDE SEQUENCE</scope>
</reference>
<evidence type="ECO:0000259" key="1">
    <source>
        <dbReference type="PROSITE" id="PS51671"/>
    </source>
</evidence>
<dbReference type="InterPro" id="IPR045865">
    <property type="entry name" value="ACT-like_dom_sf"/>
</dbReference>
<dbReference type="Pfam" id="PF22629">
    <property type="entry name" value="ACT_AHAS_ss"/>
    <property type="match status" value="1"/>
</dbReference>